<keyword evidence="2" id="KW-1185">Reference proteome</keyword>
<dbReference type="EMBL" id="CAIX01000868">
    <property type="protein sequence ID" value="CCI11223.1"/>
    <property type="molecule type" value="Genomic_DNA"/>
</dbReference>
<evidence type="ECO:0000313" key="1">
    <source>
        <dbReference type="EMBL" id="CCI11223.1"/>
    </source>
</evidence>
<gene>
    <name evidence="1" type="ORF">BN9_125730</name>
</gene>
<reference evidence="1 2" key="1">
    <citation type="submission" date="2012-05" db="EMBL/GenBank/DDBJ databases">
        <title>Recombination and specialization in a pathogen metapopulation.</title>
        <authorList>
            <person name="Gardiner A."/>
            <person name="Kemen E."/>
            <person name="Schultz-Larsen T."/>
            <person name="MacLean D."/>
            <person name="Van Oosterhout C."/>
            <person name="Jones J.D.G."/>
        </authorList>
    </citation>
    <scope>NUCLEOTIDE SEQUENCE [LARGE SCALE GENOMIC DNA]</scope>
    <source>
        <strain evidence="1 2">Ac Nc2</strain>
    </source>
</reference>
<dbReference type="Proteomes" id="UP000053237">
    <property type="component" value="Unassembled WGS sequence"/>
</dbReference>
<name>A0A024FVN1_9STRA</name>
<sequence length="169" mass="19574">MESNLILLPLIQSVTFCLHVTMRRYSTSSTSLHRYPVKDLLYDYHDNYLSFDIASHSLRNESLHCLNASYILLSFVHRLMSVKHLKWYNFIARSTIDAISSADCSFCNLVKRDCGHISPDLRRSEVTSVARCTCEEMKTSRHRTSFYSCGRLALIFLLSSSYLPEFEKD</sequence>
<proteinExistence type="predicted"/>
<dbReference type="InParanoid" id="A0A024FVN1"/>
<protein>
    <submittedName>
        <fullName evidence="1">Uncharacterized protein</fullName>
    </submittedName>
</protein>
<accession>A0A024FVN1</accession>
<comment type="caution">
    <text evidence="1">The sequence shown here is derived from an EMBL/GenBank/DDBJ whole genome shotgun (WGS) entry which is preliminary data.</text>
</comment>
<organism evidence="1 2">
    <name type="scientific">Albugo candida</name>
    <dbReference type="NCBI Taxonomy" id="65357"/>
    <lineage>
        <taxon>Eukaryota</taxon>
        <taxon>Sar</taxon>
        <taxon>Stramenopiles</taxon>
        <taxon>Oomycota</taxon>
        <taxon>Peronosporomycetes</taxon>
        <taxon>Albuginales</taxon>
        <taxon>Albuginaceae</taxon>
        <taxon>Albugo</taxon>
    </lineage>
</organism>
<evidence type="ECO:0000313" key="2">
    <source>
        <dbReference type="Proteomes" id="UP000053237"/>
    </source>
</evidence>
<dbReference type="AlphaFoldDB" id="A0A024FVN1"/>